<reference evidence="1 2" key="1">
    <citation type="submission" date="2015-03" db="EMBL/GenBank/DDBJ databases">
        <authorList>
            <consortium name="Pathogen Informatics"/>
            <person name="Murphy D."/>
        </authorList>
    </citation>
    <scope>NUCLEOTIDE SEQUENCE [LARGE SCALE GENOMIC DNA]</scope>
    <source>
        <strain evidence="2">type strain: CIP110231</strain>
    </source>
</reference>
<sequence>MISKNQKCPSIRYFNHDVVKQADHDDPFSLRETQLLNIFNIGDSFVQDRMICSEDVLDLNPASNKRILAGSKNKSVLSCRVKLQTLKNITIYLIECNEEGFYFLNQRTALSENPVGINNKQEIKHSLCANGYFPTRKDKSDQRIL</sequence>
<dbReference type="EMBL" id="CPYD01000001">
    <property type="protein sequence ID" value="CND83957.1"/>
    <property type="molecule type" value="Genomic_DNA"/>
</dbReference>
<proteinExistence type="predicted"/>
<gene>
    <name evidence="1" type="ORF">ERS137967_00058</name>
</gene>
<comment type="caution">
    <text evidence="1">The sequence shown here is derived from an EMBL/GenBank/DDBJ whole genome shotgun (WGS) entry which is preliminary data.</text>
</comment>
<evidence type="ECO:0000313" key="1">
    <source>
        <dbReference type="EMBL" id="CND83957.1"/>
    </source>
</evidence>
<keyword evidence="2" id="KW-1185">Reference proteome</keyword>
<evidence type="ECO:0000313" key="2">
    <source>
        <dbReference type="Proteomes" id="UP000040578"/>
    </source>
</evidence>
<accession>A0ABM9S0B5</accession>
<name>A0ABM9S0B5_9GAMM</name>
<dbReference type="Proteomes" id="UP000040578">
    <property type="component" value="Unassembled WGS sequence"/>
</dbReference>
<protein>
    <submittedName>
        <fullName evidence="1">Uncharacterized protein</fullName>
    </submittedName>
</protein>
<organism evidence="1 2">
    <name type="scientific">Yersinia nurmii</name>
    <dbReference type="NCBI Taxonomy" id="685706"/>
    <lineage>
        <taxon>Bacteria</taxon>
        <taxon>Pseudomonadati</taxon>
        <taxon>Pseudomonadota</taxon>
        <taxon>Gammaproteobacteria</taxon>
        <taxon>Enterobacterales</taxon>
        <taxon>Yersiniaceae</taxon>
        <taxon>Yersinia</taxon>
    </lineage>
</organism>